<dbReference type="GO" id="GO:0005524">
    <property type="term" value="F:ATP binding"/>
    <property type="evidence" value="ECO:0007669"/>
    <property type="project" value="UniProtKB-KW"/>
</dbReference>
<keyword evidence="12 15" id="KW-0472">Membrane</keyword>
<evidence type="ECO:0000256" key="9">
    <source>
        <dbReference type="ARBA" id="ARBA00022777"/>
    </source>
</evidence>
<evidence type="ECO:0000259" key="17">
    <source>
        <dbReference type="PROSITE" id="PS50110"/>
    </source>
</evidence>
<comment type="catalytic activity">
    <reaction evidence="1">
        <text>ATP + protein L-histidine = ADP + protein N-phospho-L-histidine.</text>
        <dbReference type="EC" id="2.7.13.3"/>
    </reaction>
</comment>
<evidence type="ECO:0000256" key="2">
    <source>
        <dbReference type="ARBA" id="ARBA00004236"/>
    </source>
</evidence>
<keyword evidence="7" id="KW-0808">Transferase</keyword>
<dbReference type="SMART" id="SM00387">
    <property type="entry name" value="HATPase_c"/>
    <property type="match status" value="1"/>
</dbReference>
<dbReference type="InterPro" id="IPR011006">
    <property type="entry name" value="CheY-like_superfamily"/>
</dbReference>
<reference evidence="18" key="1">
    <citation type="submission" date="2018-09" db="EMBL/GenBank/DDBJ databases">
        <title>Murine metabolic-syndrome-specific gut microbial biobank.</title>
        <authorList>
            <person name="Liu C."/>
        </authorList>
    </citation>
    <scope>NUCLEOTIDE SEQUENCE</scope>
    <source>
        <strain evidence="18">D42-62</strain>
    </source>
</reference>
<dbReference type="PROSITE" id="PS50110">
    <property type="entry name" value="RESPONSE_REGULATORY"/>
    <property type="match status" value="2"/>
</dbReference>
<evidence type="ECO:0000256" key="13">
    <source>
        <dbReference type="ARBA" id="ARBA00024867"/>
    </source>
</evidence>
<dbReference type="Gene3D" id="3.30.565.10">
    <property type="entry name" value="Histidine kinase-like ATPase, C-terminal domain"/>
    <property type="match status" value="1"/>
</dbReference>
<dbReference type="Pfam" id="PF02518">
    <property type="entry name" value="HATPase_c"/>
    <property type="match status" value="1"/>
</dbReference>
<dbReference type="InterPro" id="IPR005467">
    <property type="entry name" value="His_kinase_dom"/>
</dbReference>
<dbReference type="PRINTS" id="PR00344">
    <property type="entry name" value="BCTRLSENSOR"/>
</dbReference>
<dbReference type="InterPro" id="IPR003594">
    <property type="entry name" value="HATPase_dom"/>
</dbReference>
<comment type="function">
    <text evidence="13">May play the central regulatory role in sporulation. It may be an element of the effector pathway responsible for the activation of sporulation genes in response to nutritional stress. Spo0A may act in concert with spo0H (a sigma factor) to control the expression of some genes that are critical to the sporulation process.</text>
</comment>
<feature type="transmembrane region" description="Helical" evidence="15">
    <location>
        <begin position="300"/>
        <end position="321"/>
    </location>
</feature>
<dbReference type="SUPFAM" id="SSF55874">
    <property type="entry name" value="ATPase domain of HSP90 chaperone/DNA topoisomerase II/histidine kinase"/>
    <property type="match status" value="1"/>
</dbReference>
<dbReference type="Pfam" id="PF00512">
    <property type="entry name" value="HisKA"/>
    <property type="match status" value="1"/>
</dbReference>
<keyword evidence="6 14" id="KW-0597">Phosphoprotein</keyword>
<dbReference type="InterPro" id="IPR036890">
    <property type="entry name" value="HATPase_C_sf"/>
</dbReference>
<dbReference type="Gene3D" id="3.40.50.2300">
    <property type="match status" value="2"/>
</dbReference>
<evidence type="ECO:0000256" key="11">
    <source>
        <dbReference type="ARBA" id="ARBA00023012"/>
    </source>
</evidence>
<evidence type="ECO:0000256" key="15">
    <source>
        <dbReference type="SAM" id="Phobius"/>
    </source>
</evidence>
<dbReference type="OrthoDB" id="9811620at2"/>
<evidence type="ECO:0000256" key="3">
    <source>
        <dbReference type="ARBA" id="ARBA00012438"/>
    </source>
</evidence>
<evidence type="ECO:0000256" key="4">
    <source>
        <dbReference type="ARBA" id="ARBA00018672"/>
    </source>
</evidence>
<evidence type="ECO:0000256" key="10">
    <source>
        <dbReference type="ARBA" id="ARBA00022840"/>
    </source>
</evidence>
<organism evidence="18 19">
    <name type="scientific">Parablautia muri</name>
    <dbReference type="NCBI Taxonomy" id="2320879"/>
    <lineage>
        <taxon>Bacteria</taxon>
        <taxon>Bacillati</taxon>
        <taxon>Bacillota</taxon>
        <taxon>Clostridia</taxon>
        <taxon>Lachnospirales</taxon>
        <taxon>Lachnospiraceae</taxon>
        <taxon>Parablautia</taxon>
    </lineage>
</organism>
<feature type="modified residue" description="4-aspartylphosphate" evidence="14">
    <location>
        <position position="646"/>
    </location>
</feature>
<name>A0A9X5BG05_9FIRM</name>
<keyword evidence="8" id="KW-0547">Nucleotide-binding</keyword>
<dbReference type="GO" id="GO:0005886">
    <property type="term" value="C:plasma membrane"/>
    <property type="evidence" value="ECO:0007669"/>
    <property type="project" value="UniProtKB-SubCell"/>
</dbReference>
<accession>A0A9X5BG05</accession>
<comment type="subcellular location">
    <subcellularLocation>
        <location evidence="2">Cell membrane</location>
    </subcellularLocation>
</comment>
<dbReference type="Proteomes" id="UP001154420">
    <property type="component" value="Unassembled WGS sequence"/>
</dbReference>
<evidence type="ECO:0000256" key="5">
    <source>
        <dbReference type="ARBA" id="ARBA00022475"/>
    </source>
</evidence>
<dbReference type="Pfam" id="PF00072">
    <property type="entry name" value="Response_reg"/>
    <property type="match status" value="2"/>
</dbReference>
<dbReference type="CDD" id="cd00082">
    <property type="entry name" value="HisKA"/>
    <property type="match status" value="1"/>
</dbReference>
<keyword evidence="19" id="KW-1185">Reference proteome</keyword>
<dbReference type="SUPFAM" id="SSF52172">
    <property type="entry name" value="CheY-like"/>
    <property type="match status" value="2"/>
</dbReference>
<keyword evidence="15" id="KW-0812">Transmembrane</keyword>
<gene>
    <name evidence="18" type="ORF">D5281_07520</name>
</gene>
<keyword evidence="10" id="KW-0067">ATP-binding</keyword>
<evidence type="ECO:0000256" key="1">
    <source>
        <dbReference type="ARBA" id="ARBA00000085"/>
    </source>
</evidence>
<evidence type="ECO:0000256" key="8">
    <source>
        <dbReference type="ARBA" id="ARBA00022741"/>
    </source>
</evidence>
<comment type="caution">
    <text evidence="18">The sequence shown here is derived from an EMBL/GenBank/DDBJ whole genome shotgun (WGS) entry which is preliminary data.</text>
</comment>
<evidence type="ECO:0000256" key="6">
    <source>
        <dbReference type="ARBA" id="ARBA00022553"/>
    </source>
</evidence>
<dbReference type="InterPro" id="IPR004358">
    <property type="entry name" value="Sig_transdc_His_kin-like_C"/>
</dbReference>
<dbReference type="InterPro" id="IPR003661">
    <property type="entry name" value="HisK_dim/P_dom"/>
</dbReference>
<dbReference type="PANTHER" id="PTHR45339:SF1">
    <property type="entry name" value="HYBRID SIGNAL TRANSDUCTION HISTIDINE KINASE J"/>
    <property type="match status" value="1"/>
</dbReference>
<dbReference type="PANTHER" id="PTHR45339">
    <property type="entry name" value="HYBRID SIGNAL TRANSDUCTION HISTIDINE KINASE J"/>
    <property type="match status" value="1"/>
</dbReference>
<feature type="domain" description="Response regulatory" evidence="17">
    <location>
        <begin position="592"/>
        <end position="710"/>
    </location>
</feature>
<proteinExistence type="predicted"/>
<feature type="domain" description="Response regulatory" evidence="17">
    <location>
        <begin position="729"/>
        <end position="850"/>
    </location>
</feature>
<dbReference type="SMART" id="SM00448">
    <property type="entry name" value="REC"/>
    <property type="match status" value="2"/>
</dbReference>
<dbReference type="AlphaFoldDB" id="A0A9X5BG05"/>
<evidence type="ECO:0000259" key="16">
    <source>
        <dbReference type="PROSITE" id="PS50109"/>
    </source>
</evidence>
<evidence type="ECO:0000313" key="19">
    <source>
        <dbReference type="Proteomes" id="UP001154420"/>
    </source>
</evidence>
<keyword evidence="9" id="KW-0418">Kinase</keyword>
<dbReference type="SUPFAM" id="SSF47384">
    <property type="entry name" value="Homodimeric domain of signal transducing histidine kinase"/>
    <property type="match status" value="1"/>
</dbReference>
<keyword evidence="15" id="KW-1133">Transmembrane helix</keyword>
<dbReference type="EMBL" id="QZDT01000008">
    <property type="protein sequence ID" value="NBJ92452.1"/>
    <property type="molecule type" value="Genomic_DNA"/>
</dbReference>
<keyword evidence="5" id="KW-1003">Cell membrane</keyword>
<dbReference type="PROSITE" id="PS50109">
    <property type="entry name" value="HIS_KIN"/>
    <property type="match status" value="1"/>
</dbReference>
<dbReference type="RefSeq" id="WP_160559541.1">
    <property type="nucleotide sequence ID" value="NZ_QZDT01000008.1"/>
</dbReference>
<evidence type="ECO:0000256" key="7">
    <source>
        <dbReference type="ARBA" id="ARBA00022679"/>
    </source>
</evidence>
<dbReference type="EC" id="2.7.13.3" evidence="3"/>
<evidence type="ECO:0000256" key="14">
    <source>
        <dbReference type="PROSITE-ProRule" id="PRU00169"/>
    </source>
</evidence>
<dbReference type="InterPro" id="IPR001789">
    <property type="entry name" value="Sig_transdc_resp-reg_receiver"/>
</dbReference>
<dbReference type="InterPro" id="IPR036097">
    <property type="entry name" value="HisK_dim/P_sf"/>
</dbReference>
<sequence length="853" mass="95934">MDIQDKMGNRTRHFLIGSFTLLLVISASAFLCLGYYMSNVSRKAIDKVGSLYMEGINKQISAHFRTLMTLKLEQAETVVEVVSANHDNANELYEELIYRIHVRNFNYLALCSESGDLEMLYGEPIYLADPEPFFESLENNEKKIAIGKDESGNEVVLFGINADYPMKNGEQCMALIAALPIEYISEMLDTDEVDELVYTHIIRKDGSFISSALSNDYSDYFSSLYERYPEDSRETIDAYIEALTTAMQNKEDYSAILELGGNRELIYSTLLPYSEWHLIIVLPFGPLNQTVENLNLNTTAATILVFALILLMLLFIFYIYYKLSCQQLIALDAARQEALLANKAKSEFLSNMSHDIRTPMNAIVGMTAIATTHIDDIEHVQHCLKKIALSGKHLLGLINDVLDMSKIESGKLTLTAERISLREISDALVSIVQPQIKNKNQNFNVHIDNIIAEDVYCDSVRLNQILLNLLSNAIKYTQEGGTVQLSLYQEDITLPEKENYVRTHIKVKDNGIGMAPEFIERIFDSYSRADSKRVQKTEGAGLGMAITKYIVNAMNGTITVESTLNKGTEFHVILDLEKALGQEMDMLLPPWKILVVDDDEMLCRTAIETLESIGIHADWTQSGNKAIQMVTAHHQMHDEYQIVLLDWKLPEQDGITIAKQMLQITDIPIILISAYDWGEFEAEAKAAGITGFISKPLFKSTLFYGLKKYMNISEAQDSSNVDMDLAGHNILVAEDNDLNWEILSELLSDFGLKLDWAENGQICFEMFKSSEPGYYAAILMDIRMPVMNGIEATLAIRASDHQDAQSIPIIAMTADAFSEDVQRCLDSGMNAHTAKPVNLDEVLSLLKKFILNH</sequence>
<feature type="transmembrane region" description="Helical" evidence="15">
    <location>
        <begin position="14"/>
        <end position="37"/>
    </location>
</feature>
<dbReference type="CDD" id="cd17546">
    <property type="entry name" value="REC_hyHK_CKI1_RcsC-like"/>
    <property type="match status" value="2"/>
</dbReference>
<dbReference type="Gene3D" id="1.10.287.130">
    <property type="match status" value="1"/>
</dbReference>
<feature type="modified residue" description="4-aspartylphosphate" evidence="14">
    <location>
        <position position="781"/>
    </location>
</feature>
<protein>
    <recommendedName>
        <fullName evidence="4">Stage 0 sporulation protein A homolog</fullName>
        <ecNumber evidence="3">2.7.13.3</ecNumber>
    </recommendedName>
</protein>
<feature type="domain" description="Histidine kinase" evidence="16">
    <location>
        <begin position="351"/>
        <end position="578"/>
    </location>
</feature>
<keyword evidence="11" id="KW-0902">Two-component regulatory system</keyword>
<dbReference type="FunFam" id="3.30.565.10:FF:000023">
    <property type="entry name" value="PAS domain-containing sensor histidine kinase"/>
    <property type="match status" value="1"/>
</dbReference>
<dbReference type="GO" id="GO:0000155">
    <property type="term" value="F:phosphorelay sensor kinase activity"/>
    <property type="evidence" value="ECO:0007669"/>
    <property type="project" value="InterPro"/>
</dbReference>
<dbReference type="SMART" id="SM00388">
    <property type="entry name" value="HisKA"/>
    <property type="match status" value="1"/>
</dbReference>
<evidence type="ECO:0000313" key="18">
    <source>
        <dbReference type="EMBL" id="NBJ92452.1"/>
    </source>
</evidence>
<evidence type="ECO:0000256" key="12">
    <source>
        <dbReference type="ARBA" id="ARBA00023136"/>
    </source>
</evidence>